<dbReference type="InterPro" id="IPR026590">
    <property type="entry name" value="Ssirtuin_cat_dom"/>
</dbReference>
<evidence type="ECO:0000259" key="6">
    <source>
        <dbReference type="PROSITE" id="PS50305"/>
    </source>
</evidence>
<feature type="compositionally biased region" description="Polar residues" evidence="5">
    <location>
        <begin position="910"/>
        <end position="919"/>
    </location>
</feature>
<organism evidence="7 8">
    <name type="scientific">Apodospora peruviana</name>
    <dbReference type="NCBI Taxonomy" id="516989"/>
    <lineage>
        <taxon>Eukaryota</taxon>
        <taxon>Fungi</taxon>
        <taxon>Dikarya</taxon>
        <taxon>Ascomycota</taxon>
        <taxon>Pezizomycotina</taxon>
        <taxon>Sordariomycetes</taxon>
        <taxon>Sordariomycetidae</taxon>
        <taxon>Sordariales</taxon>
        <taxon>Lasiosphaeriaceae</taxon>
        <taxon>Apodospora</taxon>
    </lineage>
</organism>
<feature type="compositionally biased region" description="Low complexity" evidence="5">
    <location>
        <begin position="1122"/>
        <end position="1138"/>
    </location>
</feature>
<dbReference type="AlphaFoldDB" id="A0AAE0I3W7"/>
<sequence>MPTTQVEPASHELLQDIANTLWKSRKVVVITGAGISTNSGIPDFRSENGLYSLIQAQFDAAAAGEAAGNTDDADESDMSSQGASERPSKRRRISRNSTNSAPDESSDSIVYANGEVIQARGLEIESERERGQFEGVAGADTPRRTEEDALNPPPPCETDDRLPKVPEPRHDAATLDVKGLEHAPGPPDEAPGDQPVTPNRATGVPLGGLTPLPSPMLPGRHESAGGFSGRVRMEPHTHFASSPPSTSLDGLQPRLDSDPTHPQTISSSPLSSPPPILFDPYQASSRRTSSSPSPSSSQDSASSGLENEDSSSSSTPLLTSQSSFGSSSSRHTLPNLKGRDLFDAQIWSCPIRTSVFYTFATTLRQKVRDAEPTSSHQFVSTLRNSRKLVRCYTQNIDQLEERVGLTTSLELGPGSRYRFSARSGRNSGGTRGPIKDSETSSLSQVRVNGPDGETLVESQAARSGSQQPDTSTSQLGGFGDTKLGDQDVSAAIPTAAEPSSQLVSDVVITDVPTLPAASVIKPASTPPNRGVECVFLHGSLAELRCFVCGRTSSWDDDARQADTLAGRQPTCPHCAGATAAREERGKRALGVGKLRPDIVLYGEEHPHAHLISPIVQHDLSLGPDMLLILGTSMRVHGLKVLVREFAKAVHDRGGKVVFVNFTKPPESVWADIIDYWVQWDCDAWVGDLQKRKPALWLPPGTVIPREDKPKKIPKASRRTSGGESGKRKDDSSGISKANKESDRPVKGPAGRSRKEGGRVKKEAEEPEIVANPLPERAPKPPSETAPDLSLGTAPTASSETSPIAPWAQVASPPASSPPPPPPGPALAPPSLPRKLPRVTREPKLNPDAKRPASVRDHKLNGAYLVWKIMGDLHRITGNSAAAASAASSALQPKPKTKRARKSAPAALLSRDTTTRSPNTFGDLGDAEIKEPTKESLKDEKSSIADVPNPVPWAASLSTSIDQESSISTAVKSRKRKRTTWKMIRGVETRVDLDAEDGHDMPRPKRDAETSNTEVVSKLSSAPPRSRALPRPTPSLPPPTPTRHLQHAPHIPPLKEPGFDKDIDFDSGFSETDRLIAELNNNLGGGGISTGFERTDRFIAKYNLQATRPTTPVLQLPLQLAPLRNQQTNKKTTTKTSNNISRPKLQPLEPKVMSPGPQADLSPNVGSPPLPTPTVNHDGNAMSRACSNAFFFVDPLTDQLQYPPSWLDRSYEKSEFQVYSPYCASPAFGGQSIQDFGPEDQLRREQEAAMMLSMMGTAGGGGQGHHHGHQGLF</sequence>
<dbReference type="PANTHER" id="PTHR11085:SF8">
    <property type="entry name" value="NAD-DEPENDENT HISTONE DEACETYLASE HST3"/>
    <property type="match status" value="1"/>
</dbReference>
<dbReference type="Pfam" id="PF02146">
    <property type="entry name" value="SIR2"/>
    <property type="match status" value="3"/>
</dbReference>
<feature type="region of interest" description="Disordered" evidence="5">
    <location>
        <begin position="697"/>
        <end position="856"/>
    </location>
</feature>
<evidence type="ECO:0000256" key="4">
    <source>
        <dbReference type="PROSITE-ProRule" id="PRU00236"/>
    </source>
</evidence>
<dbReference type="EMBL" id="JAUEDM010000004">
    <property type="protein sequence ID" value="KAK3317905.1"/>
    <property type="molecule type" value="Genomic_DNA"/>
</dbReference>
<protein>
    <recommendedName>
        <fullName evidence="6">Deacetylase sirtuin-type domain-containing protein</fullName>
    </recommendedName>
</protein>
<dbReference type="Proteomes" id="UP001283341">
    <property type="component" value="Unassembled WGS sequence"/>
</dbReference>
<dbReference type="GO" id="GO:0070403">
    <property type="term" value="F:NAD+ binding"/>
    <property type="evidence" value="ECO:0007669"/>
    <property type="project" value="InterPro"/>
</dbReference>
<reference evidence="7" key="1">
    <citation type="journal article" date="2023" name="Mol. Phylogenet. Evol.">
        <title>Genome-scale phylogeny and comparative genomics of the fungal order Sordariales.</title>
        <authorList>
            <person name="Hensen N."/>
            <person name="Bonometti L."/>
            <person name="Westerberg I."/>
            <person name="Brannstrom I.O."/>
            <person name="Guillou S."/>
            <person name="Cros-Aarteil S."/>
            <person name="Calhoun S."/>
            <person name="Haridas S."/>
            <person name="Kuo A."/>
            <person name="Mondo S."/>
            <person name="Pangilinan J."/>
            <person name="Riley R."/>
            <person name="LaButti K."/>
            <person name="Andreopoulos B."/>
            <person name="Lipzen A."/>
            <person name="Chen C."/>
            <person name="Yan M."/>
            <person name="Daum C."/>
            <person name="Ng V."/>
            <person name="Clum A."/>
            <person name="Steindorff A."/>
            <person name="Ohm R.A."/>
            <person name="Martin F."/>
            <person name="Silar P."/>
            <person name="Natvig D.O."/>
            <person name="Lalanne C."/>
            <person name="Gautier V."/>
            <person name="Ament-Velasquez S.L."/>
            <person name="Kruys A."/>
            <person name="Hutchinson M.I."/>
            <person name="Powell A.J."/>
            <person name="Barry K."/>
            <person name="Miller A.N."/>
            <person name="Grigoriev I.V."/>
            <person name="Debuchy R."/>
            <person name="Gladieux P."/>
            <person name="Hiltunen Thoren M."/>
            <person name="Johannesson H."/>
        </authorList>
    </citation>
    <scope>NUCLEOTIDE SEQUENCE</scope>
    <source>
        <strain evidence="7">CBS 118394</strain>
    </source>
</reference>
<feature type="compositionally biased region" description="Basic and acidic residues" evidence="5">
    <location>
        <begin position="752"/>
        <end position="763"/>
    </location>
</feature>
<dbReference type="GO" id="GO:0017136">
    <property type="term" value="F:histone deacetylase activity, NAD-dependent"/>
    <property type="evidence" value="ECO:0007669"/>
    <property type="project" value="TreeGrafter"/>
</dbReference>
<feature type="domain" description="Deacetylase sirtuin-type" evidence="6">
    <location>
        <begin position="3"/>
        <end position="715"/>
    </location>
</feature>
<evidence type="ECO:0000313" key="8">
    <source>
        <dbReference type="Proteomes" id="UP001283341"/>
    </source>
</evidence>
<feature type="compositionally biased region" description="Polar residues" evidence="5">
    <location>
        <begin position="239"/>
        <end position="249"/>
    </location>
</feature>
<accession>A0AAE0I3W7</accession>
<feature type="compositionally biased region" description="Pro residues" evidence="5">
    <location>
        <begin position="1030"/>
        <end position="1040"/>
    </location>
</feature>
<keyword evidence="3" id="KW-0520">NAD</keyword>
<dbReference type="InterPro" id="IPR003000">
    <property type="entry name" value="Sirtuin"/>
</dbReference>
<dbReference type="PANTHER" id="PTHR11085">
    <property type="entry name" value="NAD-DEPENDENT PROTEIN DEACYLASE SIRTUIN-5, MITOCHONDRIAL-RELATED"/>
    <property type="match status" value="1"/>
</dbReference>
<proteinExistence type="inferred from homology"/>
<reference evidence="7" key="2">
    <citation type="submission" date="2023-06" db="EMBL/GenBank/DDBJ databases">
        <authorList>
            <consortium name="Lawrence Berkeley National Laboratory"/>
            <person name="Haridas S."/>
            <person name="Hensen N."/>
            <person name="Bonometti L."/>
            <person name="Westerberg I."/>
            <person name="Brannstrom I.O."/>
            <person name="Guillou S."/>
            <person name="Cros-Aarteil S."/>
            <person name="Calhoun S."/>
            <person name="Kuo A."/>
            <person name="Mondo S."/>
            <person name="Pangilinan J."/>
            <person name="Riley R."/>
            <person name="Labutti K."/>
            <person name="Andreopoulos B."/>
            <person name="Lipzen A."/>
            <person name="Chen C."/>
            <person name="Yanf M."/>
            <person name="Daum C."/>
            <person name="Ng V."/>
            <person name="Clum A."/>
            <person name="Steindorff A."/>
            <person name="Ohm R."/>
            <person name="Martin F."/>
            <person name="Silar P."/>
            <person name="Natvig D."/>
            <person name="Lalanne C."/>
            <person name="Gautier V."/>
            <person name="Ament-Velasquez S.L."/>
            <person name="Kruys A."/>
            <person name="Hutchinson M.I."/>
            <person name="Powell A.J."/>
            <person name="Barry K."/>
            <person name="Miller A.N."/>
            <person name="Grigoriev I.V."/>
            <person name="Debuchy R."/>
            <person name="Gladieux P."/>
            <person name="Thoren M.H."/>
            <person name="Johannesson H."/>
        </authorList>
    </citation>
    <scope>NUCLEOTIDE SEQUENCE</scope>
    <source>
        <strain evidence="7">CBS 118394</strain>
    </source>
</reference>
<dbReference type="PROSITE" id="PS50305">
    <property type="entry name" value="SIRTUIN"/>
    <property type="match status" value="1"/>
</dbReference>
<feature type="region of interest" description="Disordered" evidence="5">
    <location>
        <begin position="61"/>
        <end position="335"/>
    </location>
</feature>
<dbReference type="Gene3D" id="3.40.50.1220">
    <property type="entry name" value="TPP-binding domain"/>
    <property type="match status" value="2"/>
</dbReference>
<feature type="compositionally biased region" description="Low complexity" evidence="5">
    <location>
        <begin position="282"/>
        <end position="329"/>
    </location>
</feature>
<feature type="compositionally biased region" description="Basic and acidic residues" evidence="5">
    <location>
        <begin position="838"/>
        <end position="856"/>
    </location>
</feature>
<comment type="similarity">
    <text evidence="1">Belongs to the sirtuin family. Class I subfamily.</text>
</comment>
<feature type="compositionally biased region" description="Basic and acidic residues" evidence="5">
    <location>
        <begin position="122"/>
        <end position="132"/>
    </location>
</feature>
<feature type="compositionally biased region" description="Low complexity" evidence="5">
    <location>
        <begin position="1018"/>
        <end position="1029"/>
    </location>
</feature>
<dbReference type="InterPro" id="IPR050134">
    <property type="entry name" value="NAD-dep_sirtuin_deacylases"/>
</dbReference>
<feature type="compositionally biased region" description="Polar residues" evidence="5">
    <location>
        <begin position="456"/>
        <end position="475"/>
    </location>
</feature>
<dbReference type="InterPro" id="IPR029035">
    <property type="entry name" value="DHS-like_NAD/FAD-binding_dom"/>
</dbReference>
<dbReference type="SUPFAM" id="SSF52467">
    <property type="entry name" value="DHS-like NAD/FAD-binding domain"/>
    <property type="match status" value="1"/>
</dbReference>
<feature type="region of interest" description="Disordered" evidence="5">
    <location>
        <begin position="1122"/>
        <end position="1165"/>
    </location>
</feature>
<feature type="compositionally biased region" description="Pro residues" evidence="5">
    <location>
        <begin position="814"/>
        <end position="831"/>
    </location>
</feature>
<feature type="compositionally biased region" description="Low complexity" evidence="5">
    <location>
        <begin position="61"/>
        <end position="70"/>
    </location>
</feature>
<name>A0AAE0I3W7_9PEZI</name>
<evidence type="ECO:0000256" key="1">
    <source>
        <dbReference type="ARBA" id="ARBA00006924"/>
    </source>
</evidence>
<evidence type="ECO:0000256" key="5">
    <source>
        <dbReference type="SAM" id="MobiDB-lite"/>
    </source>
</evidence>
<evidence type="ECO:0000256" key="2">
    <source>
        <dbReference type="ARBA" id="ARBA00022679"/>
    </source>
</evidence>
<feature type="compositionally biased region" description="Polar residues" evidence="5">
    <location>
        <begin position="792"/>
        <end position="801"/>
    </location>
</feature>
<feature type="compositionally biased region" description="Basic and acidic residues" evidence="5">
    <location>
        <begin position="158"/>
        <end position="181"/>
    </location>
</feature>
<keyword evidence="2" id="KW-0808">Transferase</keyword>
<feature type="region of interest" description="Disordered" evidence="5">
    <location>
        <begin position="992"/>
        <end position="1057"/>
    </location>
</feature>
<feature type="compositionally biased region" description="Basic and acidic residues" evidence="5">
    <location>
        <begin position="992"/>
        <end position="1008"/>
    </location>
</feature>
<dbReference type="GO" id="GO:0005634">
    <property type="term" value="C:nucleus"/>
    <property type="evidence" value="ECO:0007669"/>
    <property type="project" value="TreeGrafter"/>
</dbReference>
<evidence type="ECO:0000313" key="7">
    <source>
        <dbReference type="EMBL" id="KAK3317905.1"/>
    </source>
</evidence>
<feature type="region of interest" description="Disordered" evidence="5">
    <location>
        <begin position="414"/>
        <end position="485"/>
    </location>
</feature>
<comment type="caution">
    <text evidence="7">The sequence shown here is derived from an EMBL/GenBank/DDBJ whole genome shotgun (WGS) entry which is preliminary data.</text>
</comment>
<feature type="region of interest" description="Disordered" evidence="5">
    <location>
        <begin position="886"/>
        <end position="948"/>
    </location>
</feature>
<evidence type="ECO:0000256" key="3">
    <source>
        <dbReference type="ARBA" id="ARBA00023027"/>
    </source>
</evidence>
<keyword evidence="8" id="KW-1185">Reference proteome</keyword>
<feature type="compositionally biased region" description="Basic and acidic residues" evidence="5">
    <location>
        <begin position="926"/>
        <end position="942"/>
    </location>
</feature>
<comment type="caution">
    <text evidence="4">Lacks conserved residue(s) required for the propagation of feature annotation.</text>
</comment>
<feature type="compositionally biased region" description="Basic and acidic residues" evidence="5">
    <location>
        <begin position="724"/>
        <end position="745"/>
    </location>
</feature>
<gene>
    <name evidence="7" type="ORF">B0H66DRAFT_219855</name>
</gene>